<keyword evidence="3" id="KW-0687">Ribonucleoprotein</keyword>
<evidence type="ECO:0000256" key="3">
    <source>
        <dbReference type="ARBA" id="ARBA00023274"/>
    </source>
</evidence>
<dbReference type="GO" id="GO:0003735">
    <property type="term" value="F:structural constituent of ribosome"/>
    <property type="evidence" value="ECO:0000318"/>
    <property type="project" value="GO_Central"/>
</dbReference>
<reference evidence="6 7" key="1">
    <citation type="journal article" date="2007" name="Nature">
        <title>Genome of the marsupial Monodelphis domestica reveals innovation in non-coding sequences.</title>
        <authorList>
            <person name="Mikkelsen T.S."/>
            <person name="Wakefield M.J."/>
            <person name="Aken B."/>
            <person name="Amemiya C.T."/>
            <person name="Chang J.L."/>
            <person name="Duke S."/>
            <person name="Garber M."/>
            <person name="Gentles A.J."/>
            <person name="Goodstadt L."/>
            <person name="Heger A."/>
            <person name="Jurka J."/>
            <person name="Kamal M."/>
            <person name="Mauceli E."/>
            <person name="Searle S.M."/>
            <person name="Sharpe T."/>
            <person name="Baker M.L."/>
            <person name="Batzer M.A."/>
            <person name="Benos P.V."/>
            <person name="Belov K."/>
            <person name="Clamp M."/>
            <person name="Cook A."/>
            <person name="Cuff J."/>
            <person name="Das R."/>
            <person name="Davidow L."/>
            <person name="Deakin J.E."/>
            <person name="Fazzari M.J."/>
            <person name="Glass J.L."/>
            <person name="Grabherr M."/>
            <person name="Greally J.M."/>
            <person name="Gu W."/>
            <person name="Hore T.A."/>
            <person name="Huttley G.A."/>
            <person name="Kleber M."/>
            <person name="Jirtle R.L."/>
            <person name="Koina E."/>
            <person name="Lee J.T."/>
            <person name="Mahony S."/>
            <person name="Marra M.A."/>
            <person name="Miller R.D."/>
            <person name="Nicholls R.D."/>
            <person name="Oda M."/>
            <person name="Papenfuss A.T."/>
            <person name="Parra Z.E."/>
            <person name="Pollock D.D."/>
            <person name="Ray D.A."/>
            <person name="Schein J.E."/>
            <person name="Speed T.P."/>
            <person name="Thompson K."/>
            <person name="VandeBerg J.L."/>
            <person name="Wade C.M."/>
            <person name="Walker J.A."/>
            <person name="Waters P.D."/>
            <person name="Webber C."/>
            <person name="Weidman J.R."/>
            <person name="Xie X."/>
            <person name="Zody M.C."/>
            <person name="Baldwin J."/>
            <person name="Abdouelleil A."/>
            <person name="Abdulkadir J."/>
            <person name="Abebe A."/>
            <person name="Abera B."/>
            <person name="Abreu J."/>
            <person name="Acer S.C."/>
            <person name="Aftuck L."/>
            <person name="Alexander A."/>
            <person name="An P."/>
            <person name="Anderson E."/>
            <person name="Anderson S."/>
            <person name="Arachi H."/>
            <person name="Azer M."/>
            <person name="Bachantsang P."/>
            <person name="Barry A."/>
            <person name="Bayul T."/>
            <person name="Berlin A."/>
            <person name="Bessette D."/>
            <person name="Bloom T."/>
            <person name="Bloom T."/>
            <person name="Boguslavskiy L."/>
            <person name="Bonnet C."/>
            <person name="Boukhgalter B."/>
            <person name="Bourzgui I."/>
            <person name="Brown A."/>
            <person name="Cahill P."/>
            <person name="Channer S."/>
            <person name="Cheshatsang Y."/>
            <person name="Chuda L."/>
            <person name="Citroen M."/>
            <person name="Collymore A."/>
            <person name="Cooke P."/>
            <person name="Costello M."/>
            <person name="D'Aco K."/>
            <person name="Daza R."/>
            <person name="De Haan G."/>
            <person name="DeGray S."/>
            <person name="DeMaso C."/>
            <person name="Dhargay N."/>
            <person name="Dooley K."/>
            <person name="Dooley E."/>
            <person name="Doricent M."/>
            <person name="Dorje P."/>
            <person name="Dorjee K."/>
            <person name="Dupes A."/>
            <person name="Elong R."/>
            <person name="Falk J."/>
            <person name="Farina A."/>
            <person name="Faro S."/>
            <person name="Ferguson D."/>
            <person name="Fisher S."/>
            <person name="Foley C.D."/>
            <person name="Franke A."/>
            <person name="Friedrich D."/>
            <person name="Gadbois L."/>
            <person name="Gearin G."/>
            <person name="Gearin C.R."/>
            <person name="Giannoukos G."/>
            <person name="Goode T."/>
            <person name="Graham J."/>
            <person name="Grandbois E."/>
            <person name="Grewal S."/>
            <person name="Gyaltsen K."/>
            <person name="Hafez N."/>
            <person name="Hagos B."/>
            <person name="Hall J."/>
            <person name="Henson C."/>
            <person name="Hollinger A."/>
            <person name="Honan T."/>
            <person name="Huard M.D."/>
            <person name="Hughes L."/>
            <person name="Hurhula B."/>
            <person name="Husby M.E."/>
            <person name="Kamat A."/>
            <person name="Kanga B."/>
            <person name="Kashin S."/>
            <person name="Khazanovich D."/>
            <person name="Kisner P."/>
            <person name="Lance K."/>
            <person name="Lara M."/>
            <person name="Lee W."/>
            <person name="Lennon N."/>
            <person name="Letendre F."/>
            <person name="LeVine R."/>
            <person name="Lipovsky A."/>
            <person name="Liu X."/>
            <person name="Liu J."/>
            <person name="Liu S."/>
            <person name="Lokyitsang T."/>
            <person name="Lokyitsang Y."/>
            <person name="Lubonja R."/>
            <person name="Lui A."/>
            <person name="MacDonald P."/>
            <person name="Magnisalis V."/>
            <person name="Maru K."/>
            <person name="Matthews C."/>
            <person name="McCusker W."/>
            <person name="McDonough S."/>
            <person name="Mehta T."/>
            <person name="Meldrim J."/>
            <person name="Meneus L."/>
            <person name="Mihai O."/>
            <person name="Mihalev A."/>
            <person name="Mihova T."/>
            <person name="Mittelman R."/>
            <person name="Mlenga V."/>
            <person name="Montmayeur A."/>
            <person name="Mulrain L."/>
            <person name="Navidi A."/>
            <person name="Naylor J."/>
            <person name="Negash T."/>
            <person name="Nguyen T."/>
            <person name="Nguyen N."/>
            <person name="Nicol R."/>
            <person name="Norbu C."/>
            <person name="Norbu N."/>
            <person name="Novod N."/>
            <person name="O'Neill B."/>
            <person name="Osman S."/>
            <person name="Markiewicz E."/>
            <person name="Oyono O.L."/>
            <person name="Patti C."/>
            <person name="Phunkhang P."/>
            <person name="Pierre F."/>
            <person name="Priest M."/>
            <person name="Raghuraman S."/>
            <person name="Rege F."/>
            <person name="Reyes R."/>
            <person name="Rise C."/>
            <person name="Rogov P."/>
            <person name="Ross K."/>
            <person name="Ryan E."/>
            <person name="Settipalli S."/>
            <person name="Shea T."/>
            <person name="Sherpa N."/>
            <person name="Shi L."/>
            <person name="Shih D."/>
            <person name="Sparrow T."/>
            <person name="Spaulding J."/>
            <person name="Stalker J."/>
            <person name="Stange-Thomann N."/>
            <person name="Stavropoulos S."/>
            <person name="Stone C."/>
            <person name="Strader C."/>
            <person name="Tesfaye S."/>
            <person name="Thomson T."/>
            <person name="Thoulutsang Y."/>
            <person name="Thoulutsang D."/>
            <person name="Topham K."/>
            <person name="Topping I."/>
            <person name="Tsamla T."/>
            <person name="Vassiliev H."/>
            <person name="Vo A."/>
            <person name="Wangchuk T."/>
            <person name="Wangdi T."/>
            <person name="Weiand M."/>
            <person name="Wilkinson J."/>
            <person name="Wilson A."/>
            <person name="Yadav S."/>
            <person name="Young G."/>
            <person name="Yu Q."/>
            <person name="Zembek L."/>
            <person name="Zhong D."/>
            <person name="Zimmer A."/>
            <person name="Zwirko Z."/>
            <person name="Jaffe D.B."/>
            <person name="Alvarez P."/>
            <person name="Brockman W."/>
            <person name="Butler J."/>
            <person name="Chin C."/>
            <person name="Gnerre S."/>
            <person name="MacCallum I."/>
            <person name="Graves J.A."/>
            <person name="Ponting C.P."/>
            <person name="Breen M."/>
            <person name="Samollow P.B."/>
            <person name="Lander E.S."/>
            <person name="Lindblad-Toh K."/>
        </authorList>
    </citation>
    <scope>NUCLEOTIDE SEQUENCE [LARGE SCALE GENOMIC DNA]</scope>
</reference>
<dbReference type="Ensembl" id="ENSMODT00000033863.2">
    <property type="protein sequence ID" value="ENSMODP00000032284.2"/>
    <property type="gene ID" value="ENSMODG00000023931.2"/>
</dbReference>
<evidence type="ECO:0000259" key="5">
    <source>
        <dbReference type="Pfam" id="PF03939"/>
    </source>
</evidence>
<dbReference type="Pfam" id="PF03939">
    <property type="entry name" value="Ribosomal_L23eN"/>
    <property type="match status" value="1"/>
</dbReference>
<keyword evidence="2" id="KW-0689">Ribosomal protein</keyword>
<dbReference type="eggNOG" id="KOG1751">
    <property type="taxonomic scope" value="Eukaryota"/>
</dbReference>
<accession>F7FLC9</accession>
<protein>
    <recommendedName>
        <fullName evidence="5">Large ribosomal subunit protein uL23 N-terminal domain-containing protein</fullName>
    </recommendedName>
</protein>
<dbReference type="InterPro" id="IPR013025">
    <property type="entry name" value="Ribosomal_uL23-like"/>
</dbReference>
<dbReference type="Gene3D" id="3.30.70.330">
    <property type="match status" value="1"/>
</dbReference>
<dbReference type="HOGENOM" id="CLU_037562_0_2_1"/>
<organism evidence="6 7">
    <name type="scientific">Monodelphis domestica</name>
    <name type="common">Gray short-tailed opossum</name>
    <dbReference type="NCBI Taxonomy" id="13616"/>
    <lineage>
        <taxon>Eukaryota</taxon>
        <taxon>Metazoa</taxon>
        <taxon>Chordata</taxon>
        <taxon>Craniata</taxon>
        <taxon>Vertebrata</taxon>
        <taxon>Euteleostomi</taxon>
        <taxon>Mammalia</taxon>
        <taxon>Metatheria</taxon>
        <taxon>Didelphimorphia</taxon>
        <taxon>Didelphidae</taxon>
        <taxon>Monodelphis</taxon>
    </lineage>
</organism>
<feature type="domain" description="Large ribosomal subunit protein uL23 N-terminal" evidence="5">
    <location>
        <begin position="15"/>
        <end position="64"/>
    </location>
</feature>
<reference evidence="6" key="2">
    <citation type="submission" date="2025-08" db="UniProtKB">
        <authorList>
            <consortium name="Ensembl"/>
        </authorList>
    </citation>
    <scope>IDENTIFICATION</scope>
</reference>
<keyword evidence="7" id="KW-1185">Reference proteome</keyword>
<proteinExistence type="inferred from homology"/>
<evidence type="ECO:0000313" key="7">
    <source>
        <dbReference type="Proteomes" id="UP000002280"/>
    </source>
</evidence>
<evidence type="ECO:0000256" key="1">
    <source>
        <dbReference type="ARBA" id="ARBA00006700"/>
    </source>
</evidence>
<name>F7FLC9_MONDO</name>
<dbReference type="PANTHER" id="PTHR11620">
    <property type="entry name" value="60S RIBOSOMAL PROTEIN L23A"/>
    <property type="match status" value="1"/>
</dbReference>
<reference evidence="6" key="3">
    <citation type="submission" date="2025-09" db="UniProtKB">
        <authorList>
            <consortium name="Ensembl"/>
        </authorList>
    </citation>
    <scope>IDENTIFICATION</scope>
</reference>
<dbReference type="InterPro" id="IPR005633">
    <property type="entry name" value="Ribosomal_uL23_N"/>
</dbReference>
<dbReference type="GO" id="GO:0006412">
    <property type="term" value="P:translation"/>
    <property type="evidence" value="ECO:0007669"/>
    <property type="project" value="InterPro"/>
</dbReference>
<dbReference type="STRING" id="13616.ENSMODP00000032284"/>
<dbReference type="GeneTree" id="ENSGT00950000182901"/>
<dbReference type="FunFam" id="3.30.70.330:FF:000082">
    <property type="entry name" value="60S ribosomal protein L23a"/>
    <property type="match status" value="1"/>
</dbReference>
<dbReference type="Proteomes" id="UP000002280">
    <property type="component" value="Chromosome 1"/>
</dbReference>
<evidence type="ECO:0000256" key="4">
    <source>
        <dbReference type="SAM" id="MobiDB-lite"/>
    </source>
</evidence>
<sequence>RWERTKQRSPCPPNKSKALKAKKVGLKGVHSYKKKKIPTSPTLQQLKTRRLRRQPKYLQKRAPRRNKLDHYAMIMFPLTTESAMKKTEDNNTLIFIVDIEATKLQIKQAVKKLQDIDVARVNTLIWTDGEEAYLQLAPDATTLDVTNKIVII</sequence>
<feature type="region of interest" description="Disordered" evidence="4">
    <location>
        <begin position="1"/>
        <end position="21"/>
    </location>
</feature>
<dbReference type="InterPro" id="IPR012677">
    <property type="entry name" value="Nucleotide-bd_a/b_plait_sf"/>
</dbReference>
<dbReference type="InterPro" id="IPR012678">
    <property type="entry name" value="Ribosomal_uL23/eL15/eS24_sf"/>
</dbReference>
<dbReference type="Pfam" id="PF00276">
    <property type="entry name" value="Ribosomal_L23"/>
    <property type="match status" value="1"/>
</dbReference>
<dbReference type="Bgee" id="ENSMODG00000023931">
    <property type="expression patterns" value="Expressed in heart and 13 other cell types or tissues"/>
</dbReference>
<dbReference type="GO" id="GO:0022625">
    <property type="term" value="C:cytosolic large ribosomal subunit"/>
    <property type="evidence" value="ECO:0000318"/>
    <property type="project" value="GO_Central"/>
</dbReference>
<dbReference type="SUPFAM" id="SSF54189">
    <property type="entry name" value="Ribosomal proteins S24e, L23 and L15e"/>
    <property type="match status" value="1"/>
</dbReference>
<dbReference type="InParanoid" id="F7FLC9"/>
<evidence type="ECO:0000313" key="6">
    <source>
        <dbReference type="Ensembl" id="ENSMODP00000032284.2"/>
    </source>
</evidence>
<evidence type="ECO:0000256" key="2">
    <source>
        <dbReference type="ARBA" id="ARBA00022980"/>
    </source>
</evidence>
<comment type="similarity">
    <text evidence="1">Belongs to the universal ribosomal protein uL23 family.</text>
</comment>
<dbReference type="AlphaFoldDB" id="F7FLC9"/>